<comment type="caution">
    <text evidence="8">The sequence shown here is derived from an EMBL/GenBank/DDBJ whole genome shotgun (WGS) entry which is preliminary data.</text>
</comment>
<evidence type="ECO:0000256" key="5">
    <source>
        <dbReference type="SAM" id="MobiDB-lite"/>
    </source>
</evidence>
<evidence type="ECO:0000259" key="7">
    <source>
        <dbReference type="Pfam" id="PF06305"/>
    </source>
</evidence>
<dbReference type="InterPro" id="IPR010445">
    <property type="entry name" value="LapA_dom"/>
</dbReference>
<evidence type="ECO:0000256" key="3">
    <source>
        <dbReference type="ARBA" id="ARBA00022989"/>
    </source>
</evidence>
<dbReference type="Pfam" id="PF06305">
    <property type="entry name" value="LapA_dom"/>
    <property type="match status" value="1"/>
</dbReference>
<evidence type="ECO:0000313" key="9">
    <source>
        <dbReference type="Proteomes" id="UP000247569"/>
    </source>
</evidence>
<keyword evidence="9" id="KW-1185">Reference proteome</keyword>
<gene>
    <name evidence="8" type="ORF">DFR70_105191</name>
</gene>
<evidence type="ECO:0000256" key="2">
    <source>
        <dbReference type="ARBA" id="ARBA00022692"/>
    </source>
</evidence>
<evidence type="ECO:0000256" key="4">
    <source>
        <dbReference type="ARBA" id="ARBA00023136"/>
    </source>
</evidence>
<feature type="region of interest" description="Disordered" evidence="5">
    <location>
        <begin position="1"/>
        <end position="48"/>
    </location>
</feature>
<keyword evidence="2 6" id="KW-0812">Transmembrane</keyword>
<feature type="domain" description="Lipopolysaccharide assembly protein A" evidence="7">
    <location>
        <begin position="73"/>
        <end position="122"/>
    </location>
</feature>
<keyword evidence="4 6" id="KW-0472">Membrane</keyword>
<feature type="transmembrane region" description="Helical" evidence="6">
    <location>
        <begin position="92"/>
        <end position="115"/>
    </location>
</feature>
<accession>A0A318JZX5</accession>
<proteinExistence type="predicted"/>
<dbReference type="Proteomes" id="UP000247569">
    <property type="component" value="Unassembled WGS sequence"/>
</dbReference>
<feature type="transmembrane region" description="Helical" evidence="6">
    <location>
        <begin position="51"/>
        <end position="72"/>
    </location>
</feature>
<reference evidence="8 9" key="1">
    <citation type="submission" date="2018-05" db="EMBL/GenBank/DDBJ databases">
        <title>Genomic Encyclopedia of Type Strains, Phase IV (KMG-IV): sequencing the most valuable type-strain genomes for metagenomic binning, comparative biology and taxonomic classification.</title>
        <authorList>
            <person name="Goeker M."/>
        </authorList>
    </citation>
    <scope>NUCLEOTIDE SEQUENCE [LARGE SCALE GENOMIC DNA]</scope>
    <source>
        <strain evidence="8 9">DSM 44704</strain>
    </source>
</reference>
<evidence type="ECO:0000256" key="6">
    <source>
        <dbReference type="SAM" id="Phobius"/>
    </source>
</evidence>
<name>A0A318JZX5_9NOCA</name>
<protein>
    <submittedName>
        <fullName evidence="8">Putative integral membrane protein</fullName>
    </submittedName>
</protein>
<dbReference type="AlphaFoldDB" id="A0A318JZX5"/>
<organism evidence="8 9">
    <name type="scientific">Nocardia tenerifensis</name>
    <dbReference type="NCBI Taxonomy" id="228006"/>
    <lineage>
        <taxon>Bacteria</taxon>
        <taxon>Bacillati</taxon>
        <taxon>Actinomycetota</taxon>
        <taxon>Actinomycetes</taxon>
        <taxon>Mycobacteriales</taxon>
        <taxon>Nocardiaceae</taxon>
        <taxon>Nocardia</taxon>
    </lineage>
</organism>
<dbReference type="EMBL" id="QJKF01000005">
    <property type="protein sequence ID" value="PXX64009.1"/>
    <property type="molecule type" value="Genomic_DNA"/>
</dbReference>
<evidence type="ECO:0000313" key="8">
    <source>
        <dbReference type="EMBL" id="PXX64009.1"/>
    </source>
</evidence>
<keyword evidence="3 6" id="KW-1133">Transmembrane helix</keyword>
<keyword evidence="1" id="KW-1003">Cell membrane</keyword>
<sequence length="123" mass="13062">MSTNAEHVSEPDPDLSGQHTAPTQPATTPPATTPPVTAPTKTRQSLSTRTGTTWMSLIAGALILIVLLVFILQNLDQVDVGLFFWHFSLPLGVAVLLSVIGGALVMALVGGLRILQLRRVAKK</sequence>
<feature type="compositionally biased region" description="Pro residues" evidence="5">
    <location>
        <begin position="27"/>
        <end position="37"/>
    </location>
</feature>
<evidence type="ECO:0000256" key="1">
    <source>
        <dbReference type="ARBA" id="ARBA00022475"/>
    </source>
</evidence>
<dbReference type="GO" id="GO:0005886">
    <property type="term" value="C:plasma membrane"/>
    <property type="evidence" value="ECO:0007669"/>
    <property type="project" value="InterPro"/>
</dbReference>